<evidence type="ECO:0000313" key="2">
    <source>
        <dbReference type="EMBL" id="OWK03800.1"/>
    </source>
</evidence>
<gene>
    <name evidence="2" type="ORF">Celaphus_00013875</name>
</gene>
<evidence type="ECO:0000313" key="3">
    <source>
        <dbReference type="Proteomes" id="UP000242450"/>
    </source>
</evidence>
<comment type="caution">
    <text evidence="2">The sequence shown here is derived from an EMBL/GenBank/DDBJ whole genome shotgun (WGS) entry which is preliminary data.</text>
</comment>
<dbReference type="InterPro" id="IPR027417">
    <property type="entry name" value="P-loop_NTPase"/>
</dbReference>
<dbReference type="Proteomes" id="UP000242450">
    <property type="component" value="Chromosome 22"/>
</dbReference>
<dbReference type="Gene3D" id="3.40.50.300">
    <property type="entry name" value="P-loop containing nucleotide triphosphate hydrolases"/>
    <property type="match status" value="1"/>
</dbReference>
<reference evidence="2 3" key="1">
    <citation type="journal article" date="2018" name="Mol. Genet. Genomics">
        <title>The red deer Cervus elaphus genome CerEla1.0: sequencing, annotating, genes, and chromosomes.</title>
        <authorList>
            <person name="Bana N.A."/>
            <person name="Nyiri A."/>
            <person name="Nagy J."/>
            <person name="Frank K."/>
            <person name="Nagy T."/>
            <person name="Steger V."/>
            <person name="Schiller M."/>
            <person name="Lakatos P."/>
            <person name="Sugar L."/>
            <person name="Horn P."/>
            <person name="Barta E."/>
            <person name="Orosz L."/>
        </authorList>
    </citation>
    <scope>NUCLEOTIDE SEQUENCE [LARGE SCALE GENOMIC DNA]</scope>
    <source>
        <strain evidence="2">Hungarian</strain>
    </source>
</reference>
<sequence>MVPEPASVREPEGQNSGWDRVGRVHEDVKEHKLIFYECSAYSGHNADESVLHLARILKEQEDTVREDTIQVDRPAKKKACCG</sequence>
<proteinExistence type="predicted"/>
<organism evidence="2 3">
    <name type="scientific">Cervus elaphus hippelaphus</name>
    <name type="common">European red deer</name>
    <dbReference type="NCBI Taxonomy" id="46360"/>
    <lineage>
        <taxon>Eukaryota</taxon>
        <taxon>Metazoa</taxon>
        <taxon>Chordata</taxon>
        <taxon>Craniata</taxon>
        <taxon>Vertebrata</taxon>
        <taxon>Euteleostomi</taxon>
        <taxon>Mammalia</taxon>
        <taxon>Eutheria</taxon>
        <taxon>Laurasiatheria</taxon>
        <taxon>Artiodactyla</taxon>
        <taxon>Ruminantia</taxon>
        <taxon>Pecora</taxon>
        <taxon>Cervidae</taxon>
        <taxon>Cervinae</taxon>
        <taxon>Cervus</taxon>
    </lineage>
</organism>
<accession>A0A212CCT7</accession>
<dbReference type="AlphaFoldDB" id="A0A212CCT7"/>
<dbReference type="OrthoDB" id="9989112at2759"/>
<name>A0A212CCT7_CEREH</name>
<protein>
    <submittedName>
        <fullName evidence="2">Uncharacterized protein</fullName>
    </submittedName>
</protein>
<dbReference type="EMBL" id="MKHE01000022">
    <property type="protein sequence ID" value="OWK03800.1"/>
    <property type="molecule type" value="Genomic_DNA"/>
</dbReference>
<keyword evidence="3" id="KW-1185">Reference proteome</keyword>
<feature type="region of interest" description="Disordered" evidence="1">
    <location>
        <begin position="1"/>
        <end position="22"/>
    </location>
</feature>
<evidence type="ECO:0000256" key="1">
    <source>
        <dbReference type="SAM" id="MobiDB-lite"/>
    </source>
</evidence>